<accession>A0A226DG39</accession>
<dbReference type="Pfam" id="PF00650">
    <property type="entry name" value="CRAL_TRIO"/>
    <property type="match status" value="1"/>
</dbReference>
<evidence type="ECO:0000259" key="1">
    <source>
        <dbReference type="PROSITE" id="PS50191"/>
    </source>
</evidence>
<dbReference type="SUPFAM" id="SSF46938">
    <property type="entry name" value="CRAL/TRIO N-terminal domain"/>
    <property type="match status" value="1"/>
</dbReference>
<dbReference type="PANTHER" id="PTHR23324">
    <property type="entry name" value="SEC14 RELATED PROTEIN"/>
    <property type="match status" value="1"/>
</dbReference>
<dbReference type="EMBL" id="LNIX01000019">
    <property type="protein sequence ID" value="OXA44535.1"/>
    <property type="molecule type" value="Genomic_DNA"/>
</dbReference>
<comment type="caution">
    <text evidence="2">The sequence shown here is derived from an EMBL/GenBank/DDBJ whole genome shotgun (WGS) entry which is preliminary data.</text>
</comment>
<dbReference type="OrthoDB" id="1434354at2759"/>
<dbReference type="GO" id="GO:0005737">
    <property type="term" value="C:cytoplasm"/>
    <property type="evidence" value="ECO:0007669"/>
    <property type="project" value="TreeGrafter"/>
</dbReference>
<reference evidence="2 3" key="1">
    <citation type="submission" date="2015-12" db="EMBL/GenBank/DDBJ databases">
        <title>The genome of Folsomia candida.</title>
        <authorList>
            <person name="Faddeeva A."/>
            <person name="Derks M.F."/>
            <person name="Anvar Y."/>
            <person name="Smit S."/>
            <person name="Van Straalen N."/>
            <person name="Roelofs D."/>
        </authorList>
    </citation>
    <scope>NUCLEOTIDE SEQUENCE [LARGE SCALE GENOMIC DNA]</scope>
    <source>
        <strain evidence="2 3">VU population</strain>
        <tissue evidence="2">Whole body</tissue>
    </source>
</reference>
<dbReference type="InterPro" id="IPR036865">
    <property type="entry name" value="CRAL-TRIO_dom_sf"/>
</dbReference>
<protein>
    <recommendedName>
        <fullName evidence="1">CRAL-TRIO domain-containing protein</fullName>
    </recommendedName>
</protein>
<dbReference type="AlphaFoldDB" id="A0A226DG39"/>
<gene>
    <name evidence="2" type="ORF">Fcan01_20415</name>
</gene>
<keyword evidence="3" id="KW-1185">Reference proteome</keyword>
<proteinExistence type="predicted"/>
<dbReference type="Proteomes" id="UP000198287">
    <property type="component" value="Unassembled WGS sequence"/>
</dbReference>
<evidence type="ECO:0000313" key="2">
    <source>
        <dbReference type="EMBL" id="OXA44535.1"/>
    </source>
</evidence>
<organism evidence="2 3">
    <name type="scientific">Folsomia candida</name>
    <name type="common">Springtail</name>
    <dbReference type="NCBI Taxonomy" id="158441"/>
    <lineage>
        <taxon>Eukaryota</taxon>
        <taxon>Metazoa</taxon>
        <taxon>Ecdysozoa</taxon>
        <taxon>Arthropoda</taxon>
        <taxon>Hexapoda</taxon>
        <taxon>Collembola</taxon>
        <taxon>Entomobryomorpha</taxon>
        <taxon>Isotomoidea</taxon>
        <taxon>Isotomidae</taxon>
        <taxon>Proisotominae</taxon>
        <taxon>Folsomia</taxon>
    </lineage>
</organism>
<dbReference type="SMART" id="SM00516">
    <property type="entry name" value="SEC14"/>
    <property type="match status" value="1"/>
</dbReference>
<dbReference type="InterPro" id="IPR051064">
    <property type="entry name" value="SEC14/CRAL-TRIO_domain"/>
</dbReference>
<dbReference type="CDD" id="cd00170">
    <property type="entry name" value="SEC14"/>
    <property type="match status" value="1"/>
</dbReference>
<dbReference type="SUPFAM" id="SSF52087">
    <property type="entry name" value="CRAL/TRIO domain"/>
    <property type="match status" value="1"/>
</dbReference>
<dbReference type="PANTHER" id="PTHR23324:SF83">
    <property type="entry name" value="SEC14-LIKE PROTEIN 2"/>
    <property type="match status" value="1"/>
</dbReference>
<feature type="domain" description="CRAL-TRIO" evidence="1">
    <location>
        <begin position="99"/>
        <end position="275"/>
    </location>
</feature>
<dbReference type="PROSITE" id="PS50191">
    <property type="entry name" value="CRAL_TRIO"/>
    <property type="match status" value="1"/>
</dbReference>
<dbReference type="InterPro" id="IPR036273">
    <property type="entry name" value="CRAL/TRIO_N_dom_sf"/>
</dbReference>
<evidence type="ECO:0000313" key="3">
    <source>
        <dbReference type="Proteomes" id="UP000198287"/>
    </source>
</evidence>
<sequence length="292" mass="34478">MIYSRKAGSVIILIISVFTKFSAQISLNEFLTLTEEQKIKLDIFRELIISRLPEDYMKEDVYIIRWLRDSNFDIPTAEKRLMNMVSWRQENQMDTILQEDWAKSDYEFKIYIEGCDRDKKPVISVSVDWDIRRMVISGESKKLMRYIDRTFEEAEQMARRMIADGQNVTQLTMMFDLSNFNLIEQACGRCLPIYFHLITTYQDHFAGLLHKIIIINAPEVFVPLYDALKPALFKNTRDLITVLGRDKAHSLRFLMKEMDKDQLSRKYLGSKKESLDFQELRDSGEVYRCTNV</sequence>
<dbReference type="Gene3D" id="3.40.525.10">
    <property type="entry name" value="CRAL-TRIO lipid binding domain"/>
    <property type="match status" value="1"/>
</dbReference>
<dbReference type="InterPro" id="IPR001251">
    <property type="entry name" value="CRAL-TRIO_dom"/>
</dbReference>
<name>A0A226DG39_FOLCA</name>